<dbReference type="SUPFAM" id="SSF53335">
    <property type="entry name" value="S-adenosyl-L-methionine-dependent methyltransferases"/>
    <property type="match status" value="1"/>
</dbReference>
<dbReference type="CDD" id="cd02440">
    <property type="entry name" value="AdoMet_MTases"/>
    <property type="match status" value="1"/>
</dbReference>
<evidence type="ECO:0000313" key="1">
    <source>
        <dbReference type="EMBL" id="QQO11261.1"/>
    </source>
</evidence>
<dbReference type="PANTHER" id="PTHR43861:SF6">
    <property type="entry name" value="METHYLTRANSFERASE TYPE 11"/>
    <property type="match status" value="1"/>
</dbReference>
<dbReference type="GO" id="GO:0032259">
    <property type="term" value="P:methylation"/>
    <property type="evidence" value="ECO:0007669"/>
    <property type="project" value="UniProtKB-KW"/>
</dbReference>
<dbReference type="AlphaFoldDB" id="A0A7T7XRN9"/>
<keyword evidence="1" id="KW-0808">Transferase</keyword>
<dbReference type="Proteomes" id="UP000595917">
    <property type="component" value="Chromosome"/>
</dbReference>
<dbReference type="EMBL" id="CP067089">
    <property type="protein sequence ID" value="QQO11261.1"/>
    <property type="molecule type" value="Genomic_DNA"/>
</dbReference>
<evidence type="ECO:0000313" key="2">
    <source>
        <dbReference type="Proteomes" id="UP000595917"/>
    </source>
</evidence>
<proteinExistence type="predicted"/>
<organism evidence="1 2">
    <name type="scientific">Breznakiella homolactica</name>
    <dbReference type="NCBI Taxonomy" id="2798577"/>
    <lineage>
        <taxon>Bacteria</taxon>
        <taxon>Pseudomonadati</taxon>
        <taxon>Spirochaetota</taxon>
        <taxon>Spirochaetia</taxon>
        <taxon>Spirochaetales</taxon>
        <taxon>Breznakiellaceae</taxon>
        <taxon>Breznakiella</taxon>
    </lineage>
</organism>
<sequence length="292" mass="32397">MGGKTVKTWSTPPAAEPRNLIPCAVCGSETFRLALDCGDFSYVRCGSCSLIQMNPQPAAEAVADRYGAAFGSDYLEYELANETAFLGLQKKALEDIRFDAIETEIIRNSPEKPRFLDVGCATGALLEYIRGRGWVGTGIEICGPSAAYARETRGLDIRELPLEKNRFPEDSFEIVHASHLIEHLNNPRAFTEEVRRILVPGGKFLVTTPNIAGFQAKLFRERWRSAIFDHLYLFSRETLKKLLEQSGFTVTKTVTWGGLAAGIAPLPVKRIMDSAAKRFGFGDVMMILAEKR</sequence>
<keyword evidence="2" id="KW-1185">Reference proteome</keyword>
<protein>
    <submittedName>
        <fullName evidence="1">Class I SAM-dependent methyltransferase</fullName>
    </submittedName>
</protein>
<accession>A0A7T7XRN9</accession>
<dbReference type="Gene3D" id="3.40.50.150">
    <property type="entry name" value="Vaccinia Virus protein VP39"/>
    <property type="match status" value="1"/>
</dbReference>
<reference evidence="1" key="1">
    <citation type="submission" date="2021-01" db="EMBL/GenBank/DDBJ databases">
        <title>Description of Breznakiella homolactica.</title>
        <authorList>
            <person name="Song Y."/>
            <person name="Brune A."/>
        </authorList>
    </citation>
    <scope>NUCLEOTIDE SEQUENCE</scope>
    <source>
        <strain evidence="1">RmG30</strain>
    </source>
</reference>
<dbReference type="InterPro" id="IPR029063">
    <property type="entry name" value="SAM-dependent_MTases_sf"/>
</dbReference>
<name>A0A7T7XRN9_9SPIR</name>
<dbReference type="RefSeq" id="WP_215628570.1">
    <property type="nucleotide sequence ID" value="NZ_CP067089.2"/>
</dbReference>
<dbReference type="Pfam" id="PF13489">
    <property type="entry name" value="Methyltransf_23"/>
    <property type="match status" value="1"/>
</dbReference>
<gene>
    <name evidence="1" type="ORF">JFL75_10240</name>
</gene>
<keyword evidence="1" id="KW-0489">Methyltransferase</keyword>
<dbReference type="KEGG" id="bhc:JFL75_10240"/>
<dbReference type="GO" id="GO:0008168">
    <property type="term" value="F:methyltransferase activity"/>
    <property type="evidence" value="ECO:0007669"/>
    <property type="project" value="UniProtKB-KW"/>
</dbReference>
<dbReference type="PANTHER" id="PTHR43861">
    <property type="entry name" value="TRANS-ACONITATE 2-METHYLTRANSFERASE-RELATED"/>
    <property type="match status" value="1"/>
</dbReference>